<name>A0AAV3RMA9_LITER</name>
<accession>A0AAV3RMA9</accession>
<dbReference type="Proteomes" id="UP001454036">
    <property type="component" value="Unassembled WGS sequence"/>
</dbReference>
<dbReference type="AlphaFoldDB" id="A0AAV3RMA9"/>
<protein>
    <submittedName>
        <fullName evidence="1">Uncharacterized protein</fullName>
    </submittedName>
</protein>
<evidence type="ECO:0000313" key="2">
    <source>
        <dbReference type="Proteomes" id="UP001454036"/>
    </source>
</evidence>
<organism evidence="1 2">
    <name type="scientific">Lithospermum erythrorhizon</name>
    <name type="common">Purple gromwell</name>
    <name type="synonym">Lithospermum officinale var. erythrorhizon</name>
    <dbReference type="NCBI Taxonomy" id="34254"/>
    <lineage>
        <taxon>Eukaryota</taxon>
        <taxon>Viridiplantae</taxon>
        <taxon>Streptophyta</taxon>
        <taxon>Embryophyta</taxon>
        <taxon>Tracheophyta</taxon>
        <taxon>Spermatophyta</taxon>
        <taxon>Magnoliopsida</taxon>
        <taxon>eudicotyledons</taxon>
        <taxon>Gunneridae</taxon>
        <taxon>Pentapetalae</taxon>
        <taxon>asterids</taxon>
        <taxon>lamiids</taxon>
        <taxon>Boraginales</taxon>
        <taxon>Boraginaceae</taxon>
        <taxon>Boraginoideae</taxon>
        <taxon>Lithospermeae</taxon>
        <taxon>Lithospermum</taxon>
    </lineage>
</organism>
<keyword evidence="2" id="KW-1185">Reference proteome</keyword>
<proteinExistence type="predicted"/>
<sequence length="122" mass="14681">MFDMEYYSHHFLDHANGVFHLLFKKNPEDKDEEYEEEEEQKEMEEDEDYAWCHLDLKASLLQWQRGSYKLKPDPCVRMHLSPEQSRGWIVDNILFCYGREPESEKSVFQLPTGSLLEFCKKL</sequence>
<gene>
    <name evidence="1" type="ORF">LIER_30030</name>
</gene>
<reference evidence="1 2" key="1">
    <citation type="submission" date="2024-01" db="EMBL/GenBank/DDBJ databases">
        <title>The complete chloroplast genome sequence of Lithospermum erythrorhizon: insights into the phylogenetic relationship among Boraginaceae species and the maternal lineages of purple gromwells.</title>
        <authorList>
            <person name="Okada T."/>
            <person name="Watanabe K."/>
        </authorList>
    </citation>
    <scope>NUCLEOTIDE SEQUENCE [LARGE SCALE GENOMIC DNA]</scope>
</reference>
<evidence type="ECO:0000313" key="1">
    <source>
        <dbReference type="EMBL" id="GAA0179869.1"/>
    </source>
</evidence>
<dbReference type="EMBL" id="BAABME010010562">
    <property type="protein sequence ID" value="GAA0179869.1"/>
    <property type="molecule type" value="Genomic_DNA"/>
</dbReference>
<comment type="caution">
    <text evidence="1">The sequence shown here is derived from an EMBL/GenBank/DDBJ whole genome shotgun (WGS) entry which is preliminary data.</text>
</comment>